<dbReference type="Pfam" id="PF05190">
    <property type="entry name" value="MutS_IV"/>
    <property type="match status" value="1"/>
</dbReference>
<accession>A0A5R8QH20</accession>
<dbReference type="Gene3D" id="1.10.1420.10">
    <property type="match status" value="2"/>
</dbReference>
<dbReference type="SMART" id="SM00533">
    <property type="entry name" value="MUTSd"/>
    <property type="match status" value="1"/>
</dbReference>
<dbReference type="InterPro" id="IPR016151">
    <property type="entry name" value="DNA_mismatch_repair_MutS_N"/>
</dbReference>
<sequence>MNPDPIILKIDINDYTPMMQQYISIKRENLDSFVFFRLGDFYEMFFDDALDASRILEIALTGRDAGSKDRVPMCGVPYHAANNYIERLVAGGYKVAIVEQVEEPTAGKGIVRREVVQVVTPGTIMESNGLSEKENNYIGTVSVYPDQLMLGFCDLTTGELGLMALPLEDIHIYNQIITLGVRELIVAPELLQNDFYRRLREQYNIVLSVEESSEVSKEMRAKMQQVSDVRGQLTLARLLNYLERTQKRSLEHIQQAAIYETDSYLQMDAHSQAALELTKTLRGNAKTGSLLWLLDQTKTAMGGRMLKKWLERPLIDKAEIEHRHDFVACLQSEYFIKEEIKESLKFVYDLERLLGRIVYENASGKELAQLRQSLRQLPVIRELILRLPYNRAHDLANGIDTFDELLATLEQGIVDNPPPGIKDGGIIADGFNDELDQLRDARKNGKTWLAELEAAERVRTGIKTLKIGYNRVFGYYLEATKAALANIDEDLISHYDRKQTLANAERYITPELKEKESLILGAEERMSLLEYEIFVAIRQQVKGYTQKLQQAADSIATVDVLASFATVSEMYNYVRADIIDGHELAIVDGRHPVVERVMEDAEYVANDCKMNNTTDILLITGPNMAGKSTYMRQLADIVIMNQIGCFVPATKAELPIFESIFTRIGASDDLFSGQSTFMVEMMEVNMALKHATKKSLILFDEIGRGTATYDGMALAQSILEYIHHHIGAKTLFSTHYHELTVLEEQLPRLHNVHVSAIEENDQLVFLHKVKDGSVDRSYGVHVAQLAHLPNEVIQRAQTILGSLEAQRGDSKQLDLFAAPENETVTVTAIDADTQAVLDELAGLDINQLTPLDALNALGSVLGKLK</sequence>
<dbReference type="InterPro" id="IPR007696">
    <property type="entry name" value="DNA_mismatch_repair_MutS_core"/>
</dbReference>
<dbReference type="GO" id="GO:0006298">
    <property type="term" value="P:mismatch repair"/>
    <property type="evidence" value="ECO:0007669"/>
    <property type="project" value="UniProtKB-UniRule"/>
</dbReference>
<dbReference type="Proteomes" id="UP000306912">
    <property type="component" value="Unassembled WGS sequence"/>
</dbReference>
<dbReference type="InterPro" id="IPR045076">
    <property type="entry name" value="MutS"/>
</dbReference>
<keyword evidence="5 9" id="KW-0067">ATP-binding</keyword>
<dbReference type="InterPro" id="IPR000432">
    <property type="entry name" value="DNA_mismatch_repair_MutS_C"/>
</dbReference>
<dbReference type="InterPro" id="IPR027417">
    <property type="entry name" value="P-loop_NTPase"/>
</dbReference>
<dbReference type="Pfam" id="PF05188">
    <property type="entry name" value="MutS_II"/>
    <property type="match status" value="1"/>
</dbReference>
<dbReference type="Pfam" id="PF00488">
    <property type="entry name" value="MutS_V"/>
    <property type="match status" value="1"/>
</dbReference>
<dbReference type="GO" id="GO:0003684">
    <property type="term" value="F:damaged DNA binding"/>
    <property type="evidence" value="ECO:0007669"/>
    <property type="project" value="UniProtKB-UniRule"/>
</dbReference>
<evidence type="ECO:0000256" key="9">
    <source>
        <dbReference type="HAMAP-Rule" id="MF_00096"/>
    </source>
</evidence>
<evidence type="ECO:0000256" key="1">
    <source>
        <dbReference type="ARBA" id="ARBA00006271"/>
    </source>
</evidence>
<dbReference type="SUPFAM" id="SSF52540">
    <property type="entry name" value="P-loop containing nucleoside triphosphate hydrolases"/>
    <property type="match status" value="1"/>
</dbReference>
<dbReference type="InterPro" id="IPR007860">
    <property type="entry name" value="DNA_mmatch_repair_MutS_con_dom"/>
</dbReference>
<dbReference type="RefSeq" id="WP_138190400.1">
    <property type="nucleotide sequence ID" value="NZ_VBWP01000002.1"/>
</dbReference>
<dbReference type="InterPro" id="IPR036678">
    <property type="entry name" value="MutS_con_dom_sf"/>
</dbReference>
<dbReference type="HAMAP" id="MF_00096">
    <property type="entry name" value="MutS"/>
    <property type="match status" value="1"/>
</dbReference>
<keyword evidence="13" id="KW-1185">Reference proteome</keyword>
<keyword evidence="6 9" id="KW-0238">DNA-binding</keyword>
<evidence type="ECO:0000313" key="12">
    <source>
        <dbReference type="EMBL" id="TLG76763.1"/>
    </source>
</evidence>
<dbReference type="PANTHER" id="PTHR11361:SF34">
    <property type="entry name" value="DNA MISMATCH REPAIR PROTEIN MSH1, MITOCHONDRIAL"/>
    <property type="match status" value="1"/>
</dbReference>
<dbReference type="NCBIfam" id="NF003810">
    <property type="entry name" value="PRK05399.1"/>
    <property type="match status" value="1"/>
</dbReference>
<dbReference type="InterPro" id="IPR007695">
    <property type="entry name" value="DNA_mismatch_repair_MutS-lik_N"/>
</dbReference>
<name>A0A5R8QH20_9FIRM</name>
<reference evidence="12 13" key="1">
    <citation type="submission" date="2019-05" db="EMBL/GenBank/DDBJ databases">
        <title>Culicoidintestinum kansasii gen. nov., sp. nov. from the gastrointestinal tract of the biting midge, Culicoides sonorensis.</title>
        <authorList>
            <person name="Neupane S."/>
            <person name="Ghosh A."/>
            <person name="Gunther S."/>
            <person name="Martin K."/>
            <person name="Zurek L."/>
        </authorList>
    </citation>
    <scope>NUCLEOTIDE SEQUENCE [LARGE SCALE GENOMIC DNA]</scope>
    <source>
        <strain evidence="12 13">CS-1</strain>
    </source>
</reference>
<evidence type="ECO:0000256" key="5">
    <source>
        <dbReference type="ARBA" id="ARBA00022840"/>
    </source>
</evidence>
<evidence type="ECO:0000256" key="7">
    <source>
        <dbReference type="ARBA" id="ARBA00023204"/>
    </source>
</evidence>
<dbReference type="Pfam" id="PF05192">
    <property type="entry name" value="MutS_III"/>
    <property type="match status" value="1"/>
</dbReference>
<evidence type="ECO:0000256" key="2">
    <source>
        <dbReference type="ARBA" id="ARBA00021982"/>
    </source>
</evidence>
<dbReference type="PANTHER" id="PTHR11361">
    <property type="entry name" value="DNA MISMATCH REPAIR PROTEIN MUTS FAMILY MEMBER"/>
    <property type="match status" value="1"/>
</dbReference>
<dbReference type="InterPro" id="IPR007861">
    <property type="entry name" value="DNA_mismatch_repair_MutS_clamp"/>
</dbReference>
<dbReference type="FunFam" id="3.40.1170.10:FF:000001">
    <property type="entry name" value="DNA mismatch repair protein MutS"/>
    <property type="match status" value="1"/>
</dbReference>
<dbReference type="Gene3D" id="3.30.420.110">
    <property type="entry name" value="MutS, connector domain"/>
    <property type="match status" value="1"/>
</dbReference>
<dbReference type="FunCoup" id="A0A5R8QH20">
    <property type="interactions" value="316"/>
</dbReference>
<dbReference type="SUPFAM" id="SSF53150">
    <property type="entry name" value="DNA repair protein MutS, domain II"/>
    <property type="match status" value="1"/>
</dbReference>
<comment type="function">
    <text evidence="8 9">This protein is involved in the repair of mismatches in DNA. It is possible that it carries out the mismatch recognition step. This protein has a weak ATPase activity.</text>
</comment>
<protein>
    <recommendedName>
        <fullName evidence="2 9">DNA mismatch repair protein MutS</fullName>
    </recommendedName>
</protein>
<keyword evidence="3 9" id="KW-0547">Nucleotide-binding</keyword>
<dbReference type="SMART" id="SM00534">
    <property type="entry name" value="MUTSac"/>
    <property type="match status" value="1"/>
</dbReference>
<evidence type="ECO:0000313" key="13">
    <source>
        <dbReference type="Proteomes" id="UP000306912"/>
    </source>
</evidence>
<feature type="domain" description="DNA mismatch repair proteins mutS family" evidence="11">
    <location>
        <begin position="695"/>
        <end position="711"/>
    </location>
</feature>
<dbReference type="EMBL" id="VBWP01000002">
    <property type="protein sequence ID" value="TLG76763.1"/>
    <property type="molecule type" value="Genomic_DNA"/>
</dbReference>
<dbReference type="InParanoid" id="A0A5R8QH20"/>
<dbReference type="AlphaFoldDB" id="A0A5R8QH20"/>
<feature type="binding site" evidence="9">
    <location>
        <begin position="621"/>
        <end position="628"/>
    </location>
    <ligand>
        <name>ATP</name>
        <dbReference type="ChEBI" id="CHEBI:30616"/>
    </ligand>
</feature>
<dbReference type="CDD" id="cd03284">
    <property type="entry name" value="ABC_MutS1"/>
    <property type="match status" value="1"/>
</dbReference>
<dbReference type="InterPro" id="IPR005748">
    <property type="entry name" value="DNA_mismatch_repair_MutS"/>
</dbReference>
<dbReference type="SUPFAM" id="SSF55271">
    <property type="entry name" value="DNA repair protein MutS, domain I"/>
    <property type="match status" value="1"/>
</dbReference>
<comment type="similarity">
    <text evidence="1 9 10">Belongs to the DNA mismatch repair MutS family.</text>
</comment>
<dbReference type="PIRSF" id="PIRSF037677">
    <property type="entry name" value="DNA_mis_repair_Msh6"/>
    <property type="match status" value="1"/>
</dbReference>
<keyword evidence="4 9" id="KW-0227">DNA damage</keyword>
<dbReference type="InterPro" id="IPR036187">
    <property type="entry name" value="DNA_mismatch_repair_MutS_sf"/>
</dbReference>
<organism evidence="12 13">
    <name type="scientific">Culicoidibacter larvae</name>
    <dbReference type="NCBI Taxonomy" id="2579976"/>
    <lineage>
        <taxon>Bacteria</taxon>
        <taxon>Bacillati</taxon>
        <taxon>Bacillota</taxon>
        <taxon>Culicoidibacteria</taxon>
        <taxon>Culicoidibacterales</taxon>
        <taxon>Culicoidibacteraceae</taxon>
        <taxon>Culicoidibacter</taxon>
    </lineage>
</organism>
<dbReference type="FunFam" id="1.10.1420.10:FF:000001">
    <property type="entry name" value="DNA mismatch repair protein MutS"/>
    <property type="match status" value="1"/>
</dbReference>
<gene>
    <name evidence="9 12" type="primary">mutS</name>
    <name evidence="12" type="ORF">FEZ08_03870</name>
</gene>
<evidence type="ECO:0000256" key="4">
    <source>
        <dbReference type="ARBA" id="ARBA00022763"/>
    </source>
</evidence>
<dbReference type="GO" id="GO:0140664">
    <property type="term" value="F:ATP-dependent DNA damage sensor activity"/>
    <property type="evidence" value="ECO:0007669"/>
    <property type="project" value="InterPro"/>
</dbReference>
<dbReference type="SUPFAM" id="SSF48334">
    <property type="entry name" value="DNA repair protein MutS, domain III"/>
    <property type="match status" value="1"/>
</dbReference>
<dbReference type="Gene3D" id="3.40.1170.10">
    <property type="entry name" value="DNA repair protein MutS, domain I"/>
    <property type="match status" value="1"/>
</dbReference>
<dbReference type="Pfam" id="PF01624">
    <property type="entry name" value="MutS_I"/>
    <property type="match status" value="1"/>
</dbReference>
<evidence type="ECO:0000259" key="11">
    <source>
        <dbReference type="PROSITE" id="PS00486"/>
    </source>
</evidence>
<dbReference type="FunFam" id="3.40.50.300:FF:000870">
    <property type="entry name" value="MutS protein homolog 4"/>
    <property type="match status" value="1"/>
</dbReference>
<evidence type="ECO:0000256" key="8">
    <source>
        <dbReference type="ARBA" id="ARBA00024647"/>
    </source>
</evidence>
<dbReference type="PROSITE" id="PS00486">
    <property type="entry name" value="DNA_MISMATCH_REPAIR_2"/>
    <property type="match status" value="1"/>
</dbReference>
<dbReference type="GO" id="GO:0030983">
    <property type="term" value="F:mismatched DNA binding"/>
    <property type="evidence" value="ECO:0007669"/>
    <property type="project" value="InterPro"/>
</dbReference>
<dbReference type="GO" id="GO:0005524">
    <property type="term" value="F:ATP binding"/>
    <property type="evidence" value="ECO:0007669"/>
    <property type="project" value="UniProtKB-UniRule"/>
</dbReference>
<evidence type="ECO:0000256" key="3">
    <source>
        <dbReference type="ARBA" id="ARBA00022741"/>
    </source>
</evidence>
<dbReference type="NCBIfam" id="TIGR01070">
    <property type="entry name" value="mutS1"/>
    <property type="match status" value="1"/>
</dbReference>
<dbReference type="InterPro" id="IPR017261">
    <property type="entry name" value="DNA_mismatch_repair_MutS/MSH"/>
</dbReference>
<evidence type="ECO:0000256" key="6">
    <source>
        <dbReference type="ARBA" id="ARBA00023125"/>
    </source>
</evidence>
<dbReference type="Gene3D" id="3.40.50.300">
    <property type="entry name" value="P-loop containing nucleotide triphosphate hydrolases"/>
    <property type="match status" value="1"/>
</dbReference>
<keyword evidence="7 9" id="KW-0234">DNA repair</keyword>
<proteinExistence type="inferred from homology"/>
<dbReference type="OrthoDB" id="9802448at2"/>
<dbReference type="GO" id="GO:0005829">
    <property type="term" value="C:cytosol"/>
    <property type="evidence" value="ECO:0007669"/>
    <property type="project" value="TreeGrafter"/>
</dbReference>
<comment type="caution">
    <text evidence="12">The sequence shown here is derived from an EMBL/GenBank/DDBJ whole genome shotgun (WGS) entry which is preliminary data.</text>
</comment>
<evidence type="ECO:0000256" key="10">
    <source>
        <dbReference type="RuleBase" id="RU003756"/>
    </source>
</evidence>